<comment type="caution">
    <text evidence="5">The sequence shown here is derived from an EMBL/GenBank/DDBJ whole genome shotgun (WGS) entry which is preliminary data.</text>
</comment>
<dbReference type="AlphaFoldDB" id="A0A0B2AHC1"/>
<dbReference type="SMART" id="SM00829">
    <property type="entry name" value="PKS_ER"/>
    <property type="match status" value="1"/>
</dbReference>
<dbReference type="Gene3D" id="3.40.50.720">
    <property type="entry name" value="NAD(P)-binding Rossmann-like Domain"/>
    <property type="match status" value="1"/>
</dbReference>
<dbReference type="SUPFAM" id="SSF51735">
    <property type="entry name" value="NAD(P)-binding Rossmann-fold domains"/>
    <property type="match status" value="1"/>
</dbReference>
<dbReference type="EMBL" id="JTDL01000109">
    <property type="protein sequence ID" value="KHL02917.1"/>
    <property type="molecule type" value="Genomic_DNA"/>
</dbReference>
<evidence type="ECO:0000256" key="1">
    <source>
        <dbReference type="ARBA" id="ARBA00022857"/>
    </source>
</evidence>
<dbReference type="GO" id="GO:0016651">
    <property type="term" value="F:oxidoreductase activity, acting on NAD(P)H"/>
    <property type="evidence" value="ECO:0007669"/>
    <property type="project" value="TreeGrafter"/>
</dbReference>
<dbReference type="SUPFAM" id="SSF50129">
    <property type="entry name" value="GroES-like"/>
    <property type="match status" value="1"/>
</dbReference>
<organism evidence="5 6">
    <name type="scientific">Sinomonas humi</name>
    <dbReference type="NCBI Taxonomy" id="1338436"/>
    <lineage>
        <taxon>Bacteria</taxon>
        <taxon>Bacillati</taxon>
        <taxon>Actinomycetota</taxon>
        <taxon>Actinomycetes</taxon>
        <taxon>Micrococcales</taxon>
        <taxon>Micrococcaceae</taxon>
        <taxon>Sinomonas</taxon>
    </lineage>
</organism>
<dbReference type="PANTHER" id="PTHR48106:SF18">
    <property type="entry name" value="QUINONE OXIDOREDUCTASE PIG3"/>
    <property type="match status" value="1"/>
</dbReference>
<evidence type="ECO:0000313" key="5">
    <source>
        <dbReference type="EMBL" id="KHL02917.1"/>
    </source>
</evidence>
<evidence type="ECO:0000313" key="6">
    <source>
        <dbReference type="Proteomes" id="UP000030982"/>
    </source>
</evidence>
<dbReference type="Gene3D" id="3.90.180.10">
    <property type="entry name" value="Medium-chain alcohol dehydrogenases, catalytic domain"/>
    <property type="match status" value="1"/>
</dbReference>
<dbReference type="InterPro" id="IPR013154">
    <property type="entry name" value="ADH-like_N"/>
</dbReference>
<keyword evidence="2" id="KW-0560">Oxidoreductase</keyword>
<feature type="region of interest" description="Disordered" evidence="3">
    <location>
        <begin position="41"/>
        <end position="61"/>
    </location>
</feature>
<dbReference type="STRING" id="1338436.LK10_10960"/>
<feature type="domain" description="Enoyl reductase (ER)" evidence="4">
    <location>
        <begin position="10"/>
        <end position="308"/>
    </location>
</feature>
<dbReference type="InterPro" id="IPR011032">
    <property type="entry name" value="GroES-like_sf"/>
</dbReference>
<sequence>MKAIGLDECGGPEVLGIHELPEPHPGSREVRIRVGGIAVSPTDTSFRSSPARHPEGSKPPFIPGMDAAGVVDEVGPESRWKVGDEVMAIALPNSQHGGAYVEYLVAPDDSIARIPGNTSIEEAATIPMNGLTATQILELLDLKPGQTLAVTGAAGTLGNYVIQLAKNAGLRVIGDSAEKDRELVESLGTDYVVARGDAVAQHIREIVPEGVDGLVDTALLHEKVVPAVKDGRVFVSVRGWKGDGARGIRFEAASVRAEYLAHSKLEALREAVEQGILTPRVAAVLPADQAPEAHRRLEAGGTRGRFVLKF</sequence>
<keyword evidence="1" id="KW-0521">NADP</keyword>
<dbReference type="PANTHER" id="PTHR48106">
    <property type="entry name" value="QUINONE OXIDOREDUCTASE PIG3-RELATED"/>
    <property type="match status" value="1"/>
</dbReference>
<dbReference type="GO" id="GO:0070402">
    <property type="term" value="F:NADPH binding"/>
    <property type="evidence" value="ECO:0007669"/>
    <property type="project" value="TreeGrafter"/>
</dbReference>
<dbReference type="InterPro" id="IPR020843">
    <property type="entry name" value="ER"/>
</dbReference>
<evidence type="ECO:0000256" key="2">
    <source>
        <dbReference type="ARBA" id="ARBA00023002"/>
    </source>
</evidence>
<dbReference type="Proteomes" id="UP000030982">
    <property type="component" value="Unassembled WGS sequence"/>
</dbReference>
<keyword evidence="6" id="KW-1185">Reference proteome</keyword>
<evidence type="ECO:0000259" key="4">
    <source>
        <dbReference type="SMART" id="SM00829"/>
    </source>
</evidence>
<gene>
    <name evidence="5" type="ORF">LK10_10960</name>
</gene>
<evidence type="ECO:0000256" key="3">
    <source>
        <dbReference type="SAM" id="MobiDB-lite"/>
    </source>
</evidence>
<proteinExistence type="predicted"/>
<dbReference type="Pfam" id="PF13602">
    <property type="entry name" value="ADH_zinc_N_2"/>
    <property type="match status" value="1"/>
</dbReference>
<dbReference type="Pfam" id="PF08240">
    <property type="entry name" value="ADH_N"/>
    <property type="match status" value="1"/>
</dbReference>
<accession>A0A0B2AHC1</accession>
<dbReference type="InterPro" id="IPR036291">
    <property type="entry name" value="NAD(P)-bd_dom_sf"/>
</dbReference>
<name>A0A0B2AHC1_9MICC</name>
<dbReference type="CDD" id="cd05289">
    <property type="entry name" value="MDR_like_2"/>
    <property type="match status" value="1"/>
</dbReference>
<protein>
    <submittedName>
        <fullName evidence="5">Alcohol dehydrogenase</fullName>
    </submittedName>
</protein>
<reference evidence="5 6" key="1">
    <citation type="submission" date="2014-09" db="EMBL/GenBank/DDBJ databases">
        <title>Genome sequence of Sinomonas sp. MUSC 117.</title>
        <authorList>
            <person name="Lee L.-H."/>
        </authorList>
    </citation>
    <scope>NUCLEOTIDE SEQUENCE [LARGE SCALE GENOMIC DNA]</scope>
    <source>
        <strain evidence="5 6">MUSC 117</strain>
    </source>
</reference>
<dbReference type="OrthoDB" id="3175656at2"/>